<sequence>MIMESEDYSLLLPGLASHIIPLLNAGGTLSDDIVHVQSWDDTQSGSPLADEPSAFFVQDPDIWSYAEIDNYSGQNLLGFGKGRHDAPYFTPRGLEICLSHLDTLASGGFSEIERYETHCLSSVLAIDWDGDYPKMVWISGWNRLVLAVRWCTQAPGETGPFALVICDHWAVVVPEGELVQRFGGPGSFSVPRMTSRSCPAWVLSKLWRVIKVPARGPDRVLIRLREIAILVTFRRTGGREGDHTLKLTVLTGNPSLRKDLQATNPPHVDSEDDFV</sequence>
<organism evidence="2 3">
    <name type="scientific">Colletotrichum musicola</name>
    <dbReference type="NCBI Taxonomy" id="2175873"/>
    <lineage>
        <taxon>Eukaryota</taxon>
        <taxon>Fungi</taxon>
        <taxon>Dikarya</taxon>
        <taxon>Ascomycota</taxon>
        <taxon>Pezizomycotina</taxon>
        <taxon>Sordariomycetes</taxon>
        <taxon>Hypocreomycetidae</taxon>
        <taxon>Glomerellales</taxon>
        <taxon>Glomerellaceae</taxon>
        <taxon>Colletotrichum</taxon>
        <taxon>Colletotrichum orchidearum species complex</taxon>
    </lineage>
</organism>
<gene>
    <name evidence="2" type="ORF">CMUS01_04199</name>
</gene>
<name>A0A8H6KXR7_9PEZI</name>
<comment type="caution">
    <text evidence="2">The sequence shown here is derived from an EMBL/GenBank/DDBJ whole genome shotgun (WGS) entry which is preliminary data.</text>
</comment>
<feature type="region of interest" description="Disordered" evidence="1">
    <location>
        <begin position="256"/>
        <end position="275"/>
    </location>
</feature>
<dbReference type="Proteomes" id="UP000639643">
    <property type="component" value="Unassembled WGS sequence"/>
</dbReference>
<dbReference type="AlphaFoldDB" id="A0A8H6KXR7"/>
<proteinExistence type="predicted"/>
<protein>
    <submittedName>
        <fullName evidence="2">Het domain-containing protein</fullName>
    </submittedName>
</protein>
<keyword evidence="3" id="KW-1185">Reference proteome</keyword>
<reference evidence="2" key="1">
    <citation type="journal article" date="2020" name="Phytopathology">
        <title>Genome Sequence Resources of Colletotrichum truncatum, C. plurivorum, C. musicola, and C. sojae: Four Species Pathogenic to Soybean (Glycine max).</title>
        <authorList>
            <person name="Rogerio F."/>
            <person name="Boufleur T.R."/>
            <person name="Ciampi-Guillardi M."/>
            <person name="Sukno S.A."/>
            <person name="Thon M.R."/>
            <person name="Massola Junior N.S."/>
            <person name="Baroncelli R."/>
        </authorList>
    </citation>
    <scope>NUCLEOTIDE SEQUENCE</scope>
    <source>
        <strain evidence="2">LFN0074</strain>
    </source>
</reference>
<accession>A0A8H6KXR7</accession>
<evidence type="ECO:0000313" key="3">
    <source>
        <dbReference type="Proteomes" id="UP000639643"/>
    </source>
</evidence>
<evidence type="ECO:0000313" key="2">
    <source>
        <dbReference type="EMBL" id="KAF6839637.1"/>
    </source>
</evidence>
<dbReference type="EMBL" id="WIGM01000111">
    <property type="protein sequence ID" value="KAF6839637.1"/>
    <property type="molecule type" value="Genomic_DNA"/>
</dbReference>
<evidence type="ECO:0000256" key="1">
    <source>
        <dbReference type="SAM" id="MobiDB-lite"/>
    </source>
</evidence>